<feature type="region of interest" description="Disordered" evidence="2">
    <location>
        <begin position="248"/>
        <end position="296"/>
    </location>
</feature>
<feature type="compositionally biased region" description="Low complexity" evidence="2">
    <location>
        <begin position="3887"/>
        <end position="3913"/>
    </location>
</feature>
<feature type="region of interest" description="Disordered" evidence="2">
    <location>
        <begin position="404"/>
        <end position="492"/>
    </location>
</feature>
<feature type="region of interest" description="Disordered" evidence="2">
    <location>
        <begin position="4301"/>
        <end position="4524"/>
    </location>
</feature>
<feature type="region of interest" description="Disordered" evidence="2">
    <location>
        <begin position="2311"/>
        <end position="2351"/>
    </location>
</feature>
<keyword evidence="1" id="KW-0945">Host-virus interaction</keyword>
<dbReference type="EMBL" id="JAUSWC010000008">
    <property type="protein sequence ID" value="MDQ0487692.1"/>
    <property type="molecule type" value="Genomic_DNA"/>
</dbReference>
<evidence type="ECO:0000259" key="3">
    <source>
        <dbReference type="Pfam" id="PF25547"/>
    </source>
</evidence>
<feature type="compositionally biased region" description="Low complexity" evidence="2">
    <location>
        <begin position="4112"/>
        <end position="4139"/>
    </location>
</feature>
<feature type="region of interest" description="Disordered" evidence="2">
    <location>
        <begin position="3887"/>
        <end position="3938"/>
    </location>
</feature>
<feature type="compositionally biased region" description="Low complexity" evidence="2">
    <location>
        <begin position="4404"/>
        <end position="4415"/>
    </location>
</feature>
<name>A0ABU0KI69_9ACTN</name>
<feature type="compositionally biased region" description="Low complexity" evidence="2">
    <location>
        <begin position="891"/>
        <end position="909"/>
    </location>
</feature>
<feature type="region of interest" description="Disordered" evidence="2">
    <location>
        <begin position="1686"/>
        <end position="1811"/>
    </location>
</feature>
<feature type="region of interest" description="Disordered" evidence="2">
    <location>
        <begin position="2777"/>
        <end position="2822"/>
    </location>
</feature>
<evidence type="ECO:0000313" key="5">
    <source>
        <dbReference type="Proteomes" id="UP001236795"/>
    </source>
</evidence>
<feature type="compositionally biased region" description="Low complexity" evidence="2">
    <location>
        <begin position="1087"/>
        <end position="1101"/>
    </location>
</feature>
<feature type="compositionally biased region" description="Low complexity" evidence="2">
    <location>
        <begin position="438"/>
        <end position="462"/>
    </location>
</feature>
<feature type="compositionally biased region" description="Low complexity" evidence="2">
    <location>
        <begin position="4502"/>
        <end position="4524"/>
    </location>
</feature>
<feature type="compositionally biased region" description="Gly residues" evidence="2">
    <location>
        <begin position="624"/>
        <end position="641"/>
    </location>
</feature>
<feature type="region of interest" description="Disordered" evidence="2">
    <location>
        <begin position="3982"/>
        <end position="4045"/>
    </location>
</feature>
<feature type="compositionally biased region" description="Pro residues" evidence="2">
    <location>
        <begin position="4416"/>
        <end position="4436"/>
    </location>
</feature>
<feature type="compositionally biased region" description="Basic residues" evidence="2">
    <location>
        <begin position="4370"/>
        <end position="4380"/>
    </location>
</feature>
<evidence type="ECO:0000256" key="2">
    <source>
        <dbReference type="SAM" id="MobiDB-lite"/>
    </source>
</evidence>
<feature type="compositionally biased region" description="Low complexity" evidence="2">
    <location>
        <begin position="2795"/>
        <end position="2811"/>
    </location>
</feature>
<feature type="domain" description="Outer membrane channel protein CpnT-like N-terminal" evidence="3">
    <location>
        <begin position="24"/>
        <end position="149"/>
    </location>
</feature>
<dbReference type="CDD" id="cd22744">
    <property type="entry name" value="OTU"/>
    <property type="match status" value="1"/>
</dbReference>
<feature type="region of interest" description="Disordered" evidence="2">
    <location>
        <begin position="1043"/>
        <end position="1101"/>
    </location>
</feature>
<dbReference type="InterPro" id="IPR057746">
    <property type="entry name" value="CpnT-like_N"/>
</dbReference>
<feature type="region of interest" description="Disordered" evidence="2">
    <location>
        <begin position="3096"/>
        <end position="3116"/>
    </location>
</feature>
<feature type="region of interest" description="Disordered" evidence="2">
    <location>
        <begin position="2273"/>
        <end position="2294"/>
    </location>
</feature>
<sequence length="4524" mass="470401">MSIMPSPEVNAMIFILTGERLIDADEDLAYESRGPYARLGRKIDQMSALIQKSVHDIGQVMPDDLSKAYAAAMGTLTDDGGRNYLREFSEQLDKIAEGRRKTSMDIMESKWQVIAEVIRLLIEIAIYLAMSFFTGGTSASQIMLAKMRSRFFILSTLSHLLQRLHIAPSLTEAFSEAFTTFAVRLAMMNFAPDGRRPDGFDWSQILKDGAFGAAAGALTSIFAEYARKIVKSYDDTFLKNGTDLDFKPPPKVRNDLDLDAGNHTTNSKPDPDTKFDTTPDNRPDPVTNNPGLTYNPPTGFRDLFSFRNNFRNNPDLWRNNQILRNNADRPGAIAGHYGIKGTADFLAAGSGEALAEILVKGAFDGDWSTSWSTFVGAGISSQVEATLTDGAKNGSAELRNILEGFRDTPPTVSGGDVASSGTGGSERPSRTGGGAGRTDGPSHPDTTGGTGTTPVTSSSDSGVEVPPPYSVTDPPPYTSPAPPPYSPGTLPVTATENAQWQQVHRGNADIREQALRDLTTLRGAQPPGATEIGVRDALHGNLSGAPEIRVVPVGSGPATEVDADGVRRALEGFGTPVTVTPPLTVTDGSVPVGEGSGFGPGTGLGAGMSAGVGAGAGEGATAGNTGKGTGAAPGTASGTGAGPSAAPGAVSGVGAAPGAASGTGAGPSAASGAVSGMGVGPSAAPGAASGTGAGSSAAPGAASGTGAGPSAAPGVATGGTSAGPGAGVGSGAGTGNRGAVTSDGGAPAAEQDPRTVDVPGQDAPVSATVTTTDGVPGARDVSPGDTAPAPPEGEATGPVTVDGDASPLTVVVSEGPPPAAGSPEAAALLDGAGADRAVVLGPPTAPDSTGRPNRAAVELTRETPDGPVQARPLTGPAPVTAGAPDPGTDFPGADVLLPLADALGPAPDVRPVVTESAPSVDTGPEPSADADPSGKTPVAPVKPMSPTGAGAVPNPDASVPPDGAVKFDSASRPWSEPATVLHVESAGGGGTSPVVTPPPGSQVVVRPAAGNPRPVGEPALATLDGRSVPLEQVRRLVPDTAVRPEPGRTVRTLTISQDPAEDGTPRDAGRRALLGQDSYRGVRTESGPAVPNTTNTTGTADAAVTAPSAPRAVFTGPTTALPGAGTEQGADYFVGHGTPRAVTLGTHDASRPTVKVSGVQLGEALKAWAADGDRQRLLVLYSCETGRQPRIAGLPVAQHVANRTGRPVYAPTSAVGTARDKDGNVRAVLVDNGDGPGRWRLFTPEPGGADLDQLARDAGLHAGPGPADPFARARTLQQIRTLRDALGPDAEKQPGNRELLAGLAHVDGLRWQGTDSAARYGDGRMTPDLLRRMVTDWHGAGGGAVDGRTAVDPSTGPTPEQYTAFLRAAAAARADQGPGTTLDDLVPPPPPTLPPTALVSQDDVRGLDYAQSAQVAWGLSDDPLPLSELGLGPEDTAELARRRPDLSPAPSRPESLAADLTAFGPVTPAPERGSLLRAGGLTFRRIAAPPDGNCFFRSVLDSARSREVPPAWAAGNAGGLRARVRDRVTHTELGDIADALVPDPVHSVVNDLRLRALAGESDAGAQRRIAEEWDRIAREVVTDGDTGRWREIVADSDYPGLAEVAPTPADARRLGGRGLLAATAARVDLWPSPFADLIPEALAHTLDLDLRIVQPDPRTPGALTTIALHAGGTGDPLHVAYNGTDHFDALVPDTDPSRATTPESAPEPVSASAPQPAPDGSDPYGDWLREMAGITDTAPETADEGDRTPLETQLDRYRPPRLLTGPDARRPGPAPRTVTFEDGSRLPAALIRPGADPGDTDADGTPPGAEPTGLFAGTGVLTLRAPELAARQILDGLPDRLRARFDEEELLRLLTDQPSAFTAPRGARLVGREKSGVGLEMTVEAVPYHRWVRLSDTGGGTVKADTARRGQSGTGGGRTVGFGRRIAGALSMGPPLDWLLKIGASLGWARRTDYNQGTTAYQQAEHRAHEGSHLHLDDVHYRVRVHRVTEAPRAAAPAITGGTPGTRDTTGIAPGPRWTRQLVHTAEFGMRDGLSWRLPDDLTVPYEGPRRAPRTLTFPEGEHPRLLDSTGLYLTDPAEDVALALSGARPGSSAHRTLVSYTRPGRLLGLFGRLTGPVSGPGLTRGRGQRPLGHLVVERSVPHRADLVTESTKVEVRDLTQTTYSNQRGHVRETRFGLQITSGPNHQFAGPVTDVRVQGGPVVRTDLAAGRGHYLGTDAARKVTGRLRNQPMALYRVERTLMVRGAGEPRSAARPVRVVSLDWMSTQDARRLAGWDSRTPGRTGPNPDVEPPVPWYLKKEDPVHLGGQVRAEGFRPENQTGNVPGATGTGTAPVIGPQTAPAQSGTPKPPRDPLQTFADTVLDTLHASYPSLFLPPAMRNHPRLARLWYGDERLRTAWFNERQVSEALNRPTLAQALDDLTTTGVPVTLVEDGKVRRGHHTLTLRARLTDRRFETTLNERTLRNAVIGNEVSGQGQQQSSTYSAGVEVGVSPRDHDKVGDTGLPRQIGNLTVGGRYAHTRQEATRNTVTVAHDHLTAQSGIDLYSYRVELRADFEGHRRPRGWPRLLTAGLLGAGVFVSTVAERPLFRRGTETVGRVELAVPAAHGSDRYAPTDLPAATFTDPSAAPATSTATTSTPTTSTPTAPASRRLSALVAEQLLDGTGPVSTTDAKSQSLVERLLGSPHVVLSTQGGPQRQQLVQETADRASGDSWHTSAPGTPVRTALRRAVADLSVAGQLGQYLGPFGTRVTGLHGAGPFRTHYLKAAVRGELENVRVMSDPKPASLENTVATDHKVTGSSSTTSRTTLGLQGSDSPLQQASGTQPVSGAYGSALQYAWGRGRALAQSVTRGRSTTMTYAGRMYLVVADAAETVAVRDRWTAAMGTIGTRAGQRIGSAAGRLSGRAGQALSPRRAAAAFHRVRDAVMFHLPMQDAIETGLAPDGLGTGTPRNLGSGYRVPGFLRGRRFPTHPSGRLDASSAAQQLLPRLEKAGVPSHDREQVLQRLSPDFLLAHLHELTTDGMTLPVRHRTWSSPHHLPVGGSPAQVRFKLTPAGTTVKRLRTGYEVDDYRTIARDSAAGVTQDRGGDLTLSVGQRTPGSDILAANPSLQGTATGQRAGTRTDTLGSTAMPDIATTQAHAEVVTGYILTVTMTDAAGDPLAPRAVAHVGTLHELVSAGLLTPSGTGDDGTLTEQDVSEPERAVRMLTAEQARRQAVAAWRADGDDILPFDDRTGSGMLAVDIRGAANVGNALTLATARADGLGDGDLGRRHTGDPLTAHVRIARHTPLTALGTAPAQAQQEATSQGGLTAGFREALCADGSVLPTQSSARLFGQSHTVESRLYAKMHRRGARLLAVESAPRMEGMQRHKTSQATEAGITDNSEGALGTAPLVATGGAGLTNPGVTGPVGGAGDGIAHKGAEDVTLGTHVKYGIDRSMLFALPVSWLAVSEADHRITDSRPLRTLGKAKRGPRAAEAETTALVWLREEQARDYGLLDDSSFPEEAAAAWDDMAKAAADLAVAEKGYYDARARTREAWLSLAPEERAALGDGDPGLTSALTTVLPRDLAESPAVLAWQAARDDAHLWEGRVDAAAADHHRLHLAASRLTAHHQGSAAVPVRDVPQEYTEPEWRSDAPAPYTVTEPDGTGVRTLTSPDGAVVRTVHAVPHDGASFFHALIAAAGERGRLARLLGADLADRFTAAPGDPEVTADAVHTARDRLARELGRPDNRDLLDSLAPDTADTFTPEELDGAGITLSREQQAEFDALGRLPETFWPTPAQRAALASLALARPFATEPLPADAARPDDTPAPPARRAGDHGGADLLPALAARLLGTSLTVVTGEGREQRFLPYRDDRDGAARDGSATVDPAADPVLFAADGHFHAALSAHAPAPSTTALPAPTPEGSGTSGETSAASGKPSQPAAHRSHTTAPWLPPADGDVPRYRLARDGVLAAPDGATYTQGTPTGRGNGFFGALSTALRHAAARPNLDSREAGRLRSRADASPARLMRLNGLPGTSAERTALFSPPPLARRRGAPEPSAEAKEGHLRRHLAEAPWTTTGADLAVARWAAAATGTTVTLVEENGTAHTYLGPGGHSGPHLRLRRRGGDFVPLIERTPAPTTRTSPTDGTGPDTTATATTATVPLPPSTPASLSSTPPPSPLPSLTETTTDGRPATETAADTTAADTTAADTTATATDTGTATDTVTGTDTDADPPGLDGDDAYELSQLAGDRGGQGDPTRQLAVGRRAGAVLHSLGHPVVLAGAARGRVQFGTPRPLDAVEFGLPGDTLPTAASVRRALEQEFPGARVRPWGRPGDGRPPAPWGDRGTQRMNPPRRPGTRPQPPARVTPGCWGARGPPCPPPPRSGGPCSRSFRGRGCGRRPTRTTAAPSPCRSTASPSGSPRPDARTPAPSARTASPCPRPRTPSPTPPSHWPPPPVRTPADATSSTCCGPCAPPRPTARPPSHRPPCPRTPTAPPAPPAPPRPSPSGLAKYSTPPPWTPTPSPAMSGPGASSASPTATCPACEPN</sequence>
<proteinExistence type="predicted"/>
<feature type="compositionally biased region" description="Low complexity" evidence="2">
    <location>
        <begin position="1793"/>
        <end position="1807"/>
    </location>
</feature>
<feature type="compositionally biased region" description="Low complexity" evidence="2">
    <location>
        <begin position="783"/>
        <end position="798"/>
    </location>
</feature>
<protein>
    <recommendedName>
        <fullName evidence="3">Outer membrane channel protein CpnT-like N-terminal domain-containing protein</fullName>
    </recommendedName>
</protein>
<feature type="compositionally biased region" description="Gly residues" evidence="2">
    <location>
        <begin position="594"/>
        <end position="603"/>
    </location>
</feature>
<feature type="compositionally biased region" description="Low complexity" evidence="2">
    <location>
        <begin position="642"/>
        <end position="715"/>
    </location>
</feature>
<feature type="compositionally biased region" description="Pro residues" evidence="2">
    <location>
        <begin position="4492"/>
        <end position="4501"/>
    </location>
</feature>
<feature type="region of interest" description="Disordered" evidence="2">
    <location>
        <begin position="859"/>
        <end position="973"/>
    </location>
</feature>
<comment type="caution">
    <text evidence="4">The sequence shown here is derived from an EMBL/GenBank/DDBJ whole genome shotgun (WGS) entry which is preliminary data.</text>
</comment>
<feature type="compositionally biased region" description="Basic and acidic residues" evidence="2">
    <location>
        <begin position="3985"/>
        <end position="3997"/>
    </location>
</feature>
<dbReference type="PANTHER" id="PTHR13037">
    <property type="entry name" value="FORMIN"/>
    <property type="match status" value="1"/>
</dbReference>
<evidence type="ECO:0000256" key="1">
    <source>
        <dbReference type="ARBA" id="ARBA00022581"/>
    </source>
</evidence>
<feature type="compositionally biased region" description="Basic and acidic residues" evidence="2">
    <location>
        <begin position="269"/>
        <end position="283"/>
    </location>
</feature>
<feature type="region of interest" description="Disordered" evidence="2">
    <location>
        <begin position="4109"/>
        <end position="4236"/>
    </location>
</feature>
<organism evidence="4 5">
    <name type="scientific">Streptomyces thermodiastaticus</name>
    <dbReference type="NCBI Taxonomy" id="44061"/>
    <lineage>
        <taxon>Bacteria</taxon>
        <taxon>Bacillati</taxon>
        <taxon>Actinomycetota</taxon>
        <taxon>Actinomycetes</taxon>
        <taxon>Kitasatosporales</taxon>
        <taxon>Streptomycetaceae</taxon>
        <taxon>Streptomyces</taxon>
    </lineage>
</organism>
<accession>A0ABU0KI69</accession>
<feature type="compositionally biased region" description="Low complexity" evidence="2">
    <location>
        <begin position="4159"/>
        <end position="4214"/>
    </location>
</feature>
<evidence type="ECO:0000313" key="4">
    <source>
        <dbReference type="EMBL" id="MDQ0487692.1"/>
    </source>
</evidence>
<dbReference type="Pfam" id="PF25547">
    <property type="entry name" value="WXG100_2"/>
    <property type="match status" value="1"/>
</dbReference>
<feature type="region of interest" description="Disordered" evidence="2">
    <location>
        <begin position="580"/>
        <end position="603"/>
    </location>
</feature>
<gene>
    <name evidence="4" type="ORF">QO019_002547</name>
</gene>
<feature type="compositionally biased region" description="Pro residues" evidence="2">
    <location>
        <begin position="465"/>
        <end position="486"/>
    </location>
</feature>
<feature type="compositionally biased region" description="Gly residues" evidence="2">
    <location>
        <begin position="716"/>
        <end position="736"/>
    </location>
</feature>
<dbReference type="Proteomes" id="UP001236795">
    <property type="component" value="Unassembled WGS sequence"/>
</dbReference>
<feature type="compositionally biased region" description="Polar residues" evidence="2">
    <location>
        <begin position="2812"/>
        <end position="2822"/>
    </location>
</feature>
<keyword evidence="5" id="KW-1185">Reference proteome</keyword>
<feature type="compositionally biased region" description="Polar residues" evidence="2">
    <location>
        <begin position="286"/>
        <end position="296"/>
    </location>
</feature>
<feature type="region of interest" description="Disordered" evidence="2">
    <location>
        <begin position="624"/>
        <end position="800"/>
    </location>
</feature>
<feature type="compositionally biased region" description="Pro residues" evidence="2">
    <location>
        <begin position="4450"/>
        <end position="4483"/>
    </location>
</feature>
<feature type="compositionally biased region" description="Basic and acidic residues" evidence="2">
    <location>
        <begin position="1744"/>
        <end position="1758"/>
    </location>
</feature>
<dbReference type="RefSeq" id="WP_337590542.1">
    <property type="nucleotide sequence ID" value="NZ_JAUSWC010000008.1"/>
</dbReference>
<feature type="compositionally biased region" description="Low complexity" evidence="2">
    <location>
        <begin position="4381"/>
        <end position="4390"/>
    </location>
</feature>
<feature type="compositionally biased region" description="Pro residues" evidence="2">
    <location>
        <begin position="4331"/>
        <end position="4343"/>
    </location>
</feature>
<feature type="region of interest" description="Disordered" evidence="2">
    <location>
        <begin position="2607"/>
        <end position="2647"/>
    </location>
</feature>
<dbReference type="PANTHER" id="PTHR13037:SF24">
    <property type="entry name" value="POLYCOMB PROTEIN PCL-RELATED"/>
    <property type="match status" value="1"/>
</dbReference>
<reference evidence="4 5" key="1">
    <citation type="submission" date="2023-07" db="EMBL/GenBank/DDBJ databases">
        <title>Genomic Encyclopedia of Type Strains, Phase IV (KMG-IV): sequencing the most valuable type-strain genomes for metagenomic binning, comparative biology and taxonomic classification.</title>
        <authorList>
            <person name="Goeker M."/>
        </authorList>
    </citation>
    <scope>NUCLEOTIDE SEQUENCE [LARGE SCALE GENOMIC DNA]</scope>
    <source>
        <strain evidence="4 5">DSM 40573</strain>
    </source>
</reference>
<feature type="compositionally biased region" description="Low complexity" evidence="2">
    <location>
        <begin position="3107"/>
        <end position="3116"/>
    </location>
</feature>
<feature type="compositionally biased region" description="Low complexity" evidence="2">
    <location>
        <begin position="2616"/>
        <end position="2647"/>
    </location>
</feature>
<feature type="region of interest" description="Disordered" evidence="2">
    <location>
        <begin position="3792"/>
        <end position="3817"/>
    </location>
</feature>